<feature type="region of interest" description="Disordered" evidence="2">
    <location>
        <begin position="208"/>
        <end position="243"/>
    </location>
</feature>
<keyword evidence="3" id="KW-1133">Transmembrane helix</keyword>
<accession>U6GA66</accession>
<reference evidence="5" key="2">
    <citation type="submission" date="2013-10" db="EMBL/GenBank/DDBJ databases">
        <authorList>
            <person name="Aslett M."/>
        </authorList>
    </citation>
    <scope>NUCLEOTIDE SEQUENCE [LARGE SCALE GENOMIC DNA]</scope>
    <source>
        <strain evidence="5">Houghton</strain>
    </source>
</reference>
<evidence type="ECO:0000256" key="1">
    <source>
        <dbReference type="SAM" id="Coils"/>
    </source>
</evidence>
<keyword evidence="3" id="KW-0472">Membrane</keyword>
<protein>
    <recommendedName>
        <fullName evidence="7">Transmembrane protein</fullName>
    </recommendedName>
</protein>
<feature type="signal peptide" evidence="4">
    <location>
        <begin position="1"/>
        <end position="26"/>
    </location>
</feature>
<evidence type="ECO:0000256" key="4">
    <source>
        <dbReference type="SAM" id="SignalP"/>
    </source>
</evidence>
<proteinExistence type="predicted"/>
<dbReference type="AlphaFoldDB" id="U6GA66"/>
<evidence type="ECO:0008006" key="7">
    <source>
        <dbReference type="Google" id="ProtNLM"/>
    </source>
</evidence>
<name>U6GA66_9EIME</name>
<gene>
    <name evidence="5" type="ORF">EPH_0005600</name>
</gene>
<keyword evidence="4" id="KW-0732">Signal</keyword>
<organism evidence="5 6">
    <name type="scientific">Eimeria praecox</name>
    <dbReference type="NCBI Taxonomy" id="51316"/>
    <lineage>
        <taxon>Eukaryota</taxon>
        <taxon>Sar</taxon>
        <taxon>Alveolata</taxon>
        <taxon>Apicomplexa</taxon>
        <taxon>Conoidasida</taxon>
        <taxon>Coccidia</taxon>
        <taxon>Eucoccidiorida</taxon>
        <taxon>Eimeriorina</taxon>
        <taxon>Eimeriidae</taxon>
        <taxon>Eimeria</taxon>
    </lineage>
</organism>
<feature type="coiled-coil region" evidence="1">
    <location>
        <begin position="36"/>
        <end position="94"/>
    </location>
</feature>
<dbReference type="Proteomes" id="UP000018201">
    <property type="component" value="Unassembled WGS sequence"/>
</dbReference>
<dbReference type="OrthoDB" id="346607at2759"/>
<evidence type="ECO:0000256" key="3">
    <source>
        <dbReference type="SAM" id="Phobius"/>
    </source>
</evidence>
<feature type="transmembrane region" description="Helical" evidence="3">
    <location>
        <begin position="166"/>
        <end position="186"/>
    </location>
</feature>
<keyword evidence="3" id="KW-0812">Transmembrane</keyword>
<dbReference type="VEuPathDB" id="ToxoDB:EPH_0005600"/>
<evidence type="ECO:0000256" key="2">
    <source>
        <dbReference type="SAM" id="MobiDB-lite"/>
    </source>
</evidence>
<keyword evidence="1" id="KW-0175">Coiled coil</keyword>
<sequence length="243" mass="26824">MKLFKGYFSRVAIIGLFWVVCTLHQAAKDAAEAARLAAARAAREEAAAKLEKSKSADEIQKEKEKLEQLKADIKKLLEASKEYKQNQIKKQQDEEAAGYTPEELEETELWKREYEKFISAEKHKEWWERIGIVGGVGGAVAGGLAGFGKAHENAGGVAENPAAARLVRGAGTVALLGAAVAFLSWAMRRRSKKKQKLADARLGRMHFEARAGVKPSDQNVLGPDERDILQPPKKKSKKKDDDD</sequence>
<reference evidence="5" key="1">
    <citation type="submission" date="2013-10" db="EMBL/GenBank/DDBJ databases">
        <title>Genomic analysis of the causative agents of coccidiosis in chickens.</title>
        <authorList>
            <person name="Reid A.J."/>
            <person name="Blake D."/>
            <person name="Billington K."/>
            <person name="Browne H."/>
            <person name="Dunn M."/>
            <person name="Hung S."/>
            <person name="Kawahara F."/>
            <person name="Miranda-Saavedra D."/>
            <person name="Mourier T."/>
            <person name="Nagra H."/>
            <person name="Otto T.D."/>
            <person name="Rawlings N."/>
            <person name="Sanchez A."/>
            <person name="Sanders M."/>
            <person name="Subramaniam C."/>
            <person name="Tay Y."/>
            <person name="Dear P."/>
            <person name="Doerig C."/>
            <person name="Gruber A."/>
            <person name="Parkinson J."/>
            <person name="Shirley M."/>
            <person name="Wan K.L."/>
            <person name="Berriman M."/>
            <person name="Tomley F."/>
            <person name="Pain A."/>
        </authorList>
    </citation>
    <scope>NUCLEOTIDE SEQUENCE [LARGE SCALE GENOMIC DNA]</scope>
    <source>
        <strain evidence="5">Houghton</strain>
    </source>
</reference>
<evidence type="ECO:0000313" key="5">
    <source>
        <dbReference type="EMBL" id="CDI75494.1"/>
    </source>
</evidence>
<evidence type="ECO:0000313" key="6">
    <source>
        <dbReference type="Proteomes" id="UP000018201"/>
    </source>
</evidence>
<feature type="chain" id="PRO_5004669608" description="Transmembrane protein" evidence="4">
    <location>
        <begin position="27"/>
        <end position="243"/>
    </location>
</feature>
<keyword evidence="6" id="KW-1185">Reference proteome</keyword>
<dbReference type="EMBL" id="HG690948">
    <property type="protein sequence ID" value="CDI75494.1"/>
    <property type="molecule type" value="Genomic_DNA"/>
</dbReference>